<comment type="caution">
    <text evidence="2">The sequence shown here is derived from an EMBL/GenBank/DDBJ whole genome shotgun (WGS) entry which is preliminary data.</text>
</comment>
<feature type="domain" description="DUF6593" evidence="1">
    <location>
        <begin position="9"/>
        <end position="189"/>
    </location>
</feature>
<keyword evidence="3" id="KW-1185">Reference proteome</keyword>
<sequence length="192" mass="21869">MHLYLSTRSPLNSVFSTAEGQALYKVETPMAAGTRTSTISCIVPNDIPQHHSAHTVSMQNRFGHLAQVEHNVISSSILRFGGNEFATKDYFRKVGWGPLCRARFEKLWVDRHRVFTGPDGREYKWELLSYNSQLVTNDDKKTLVARFHRASLGIIGKARPASFEISPTGEHMVQDILITFIYIEKIRKDMET</sequence>
<proteinExistence type="predicted"/>
<dbReference type="Proteomes" id="UP000565441">
    <property type="component" value="Unassembled WGS sequence"/>
</dbReference>
<dbReference type="EMBL" id="JAACJP010000002">
    <property type="protein sequence ID" value="KAF5387170.1"/>
    <property type="molecule type" value="Genomic_DNA"/>
</dbReference>
<accession>A0A8H5MAC0</accession>
<reference evidence="2 3" key="1">
    <citation type="journal article" date="2020" name="ISME J.">
        <title>Uncovering the hidden diversity of litter-decomposition mechanisms in mushroom-forming fungi.</title>
        <authorList>
            <person name="Floudas D."/>
            <person name="Bentzer J."/>
            <person name="Ahren D."/>
            <person name="Johansson T."/>
            <person name="Persson P."/>
            <person name="Tunlid A."/>
        </authorList>
    </citation>
    <scope>NUCLEOTIDE SEQUENCE [LARGE SCALE GENOMIC DNA]</scope>
    <source>
        <strain evidence="2 3">CBS 661.87</strain>
    </source>
</reference>
<protein>
    <recommendedName>
        <fullName evidence="1">DUF6593 domain-containing protein</fullName>
    </recommendedName>
</protein>
<evidence type="ECO:0000313" key="3">
    <source>
        <dbReference type="Proteomes" id="UP000565441"/>
    </source>
</evidence>
<gene>
    <name evidence="2" type="ORF">D9615_002093</name>
</gene>
<dbReference type="InterPro" id="IPR046528">
    <property type="entry name" value="DUF6593"/>
</dbReference>
<evidence type="ECO:0000259" key="1">
    <source>
        <dbReference type="Pfam" id="PF20236"/>
    </source>
</evidence>
<evidence type="ECO:0000313" key="2">
    <source>
        <dbReference type="EMBL" id="KAF5387170.1"/>
    </source>
</evidence>
<organism evidence="2 3">
    <name type="scientific">Tricholomella constricta</name>
    <dbReference type="NCBI Taxonomy" id="117010"/>
    <lineage>
        <taxon>Eukaryota</taxon>
        <taxon>Fungi</taxon>
        <taxon>Dikarya</taxon>
        <taxon>Basidiomycota</taxon>
        <taxon>Agaricomycotina</taxon>
        <taxon>Agaricomycetes</taxon>
        <taxon>Agaricomycetidae</taxon>
        <taxon>Agaricales</taxon>
        <taxon>Tricholomatineae</taxon>
        <taxon>Lyophyllaceae</taxon>
        <taxon>Tricholomella</taxon>
    </lineage>
</organism>
<dbReference type="OrthoDB" id="3360976at2759"/>
<name>A0A8H5MAC0_9AGAR</name>
<dbReference type="Pfam" id="PF20236">
    <property type="entry name" value="DUF6593"/>
    <property type="match status" value="1"/>
</dbReference>
<dbReference type="AlphaFoldDB" id="A0A8H5MAC0"/>